<reference evidence="2" key="1">
    <citation type="submission" date="2021-04" db="EMBL/GenBank/DDBJ databases">
        <authorList>
            <person name="Hartkoorn R.C."/>
            <person name="Beaudoing E."/>
            <person name="Hot D."/>
        </authorList>
    </citation>
    <scope>NUCLEOTIDE SEQUENCE</scope>
    <source>
        <strain evidence="2">NRRL B-16292</strain>
    </source>
</reference>
<keyword evidence="1" id="KW-0472">Membrane</keyword>
<evidence type="ECO:0000256" key="1">
    <source>
        <dbReference type="SAM" id="Phobius"/>
    </source>
</evidence>
<evidence type="ECO:0000313" key="3">
    <source>
        <dbReference type="Proteomes" id="UP001059617"/>
    </source>
</evidence>
<protein>
    <submittedName>
        <fullName evidence="2">Uncharacterized protein</fullName>
    </submittedName>
</protein>
<dbReference type="EMBL" id="CP073720">
    <property type="protein sequence ID" value="UWP80967.1"/>
    <property type="molecule type" value="Genomic_DNA"/>
</dbReference>
<accession>A0ABY5VUU0</accession>
<keyword evidence="1" id="KW-0812">Transmembrane</keyword>
<dbReference type="Proteomes" id="UP001059617">
    <property type="component" value="Chromosome"/>
</dbReference>
<organism evidence="2 3">
    <name type="scientific">Dactylosporangium fulvum</name>
    <dbReference type="NCBI Taxonomy" id="53359"/>
    <lineage>
        <taxon>Bacteria</taxon>
        <taxon>Bacillati</taxon>
        <taxon>Actinomycetota</taxon>
        <taxon>Actinomycetes</taxon>
        <taxon>Micromonosporales</taxon>
        <taxon>Micromonosporaceae</taxon>
        <taxon>Dactylosporangium</taxon>
    </lineage>
</organism>
<reference evidence="2" key="2">
    <citation type="submission" date="2022-09" db="EMBL/GenBank/DDBJ databases">
        <title>Biosynthetic gene clusters of Dactylosporangioum fulvum.</title>
        <authorList>
            <person name="Caradec T."/>
        </authorList>
    </citation>
    <scope>NUCLEOTIDE SEQUENCE</scope>
    <source>
        <strain evidence="2">NRRL B-16292</strain>
    </source>
</reference>
<proteinExistence type="predicted"/>
<dbReference type="RefSeq" id="WP_259858730.1">
    <property type="nucleotide sequence ID" value="NZ_BAAAST010000028.1"/>
</dbReference>
<feature type="transmembrane region" description="Helical" evidence="1">
    <location>
        <begin position="23"/>
        <end position="49"/>
    </location>
</feature>
<sequence length="60" mass="6753">MQPENGPDHASPSMSRVKFAREILLWLALGIPVAVFVILCCICGMFRLIDHEYWNPPATP</sequence>
<keyword evidence="1" id="KW-1133">Transmembrane helix</keyword>
<evidence type="ECO:0000313" key="2">
    <source>
        <dbReference type="EMBL" id="UWP80967.1"/>
    </source>
</evidence>
<name>A0ABY5VUU0_9ACTN</name>
<gene>
    <name evidence="2" type="ORF">Dfulv_38470</name>
</gene>
<keyword evidence="3" id="KW-1185">Reference proteome</keyword>